<proteinExistence type="predicted"/>
<dbReference type="EMBL" id="JHEG04000001">
    <property type="protein sequence ID" value="KAF3888747.1"/>
    <property type="molecule type" value="Genomic_DNA"/>
</dbReference>
<dbReference type="RefSeq" id="WP_153021448.1">
    <property type="nucleotide sequence ID" value="NZ_JHEG04000001.1"/>
</dbReference>
<comment type="caution">
    <text evidence="2">The sequence shown here is derived from an EMBL/GenBank/DDBJ whole genome shotgun (WGS) entry which is preliminary data.</text>
</comment>
<gene>
    <name evidence="2" type="ORF">DA73_0400027140</name>
</gene>
<feature type="region of interest" description="Disordered" evidence="1">
    <location>
        <begin position="28"/>
        <end position="48"/>
    </location>
</feature>
<accession>A0A8S9T9Q5</accession>
<evidence type="ECO:0000256" key="1">
    <source>
        <dbReference type="SAM" id="MobiDB-lite"/>
    </source>
</evidence>
<evidence type="ECO:0000313" key="3">
    <source>
        <dbReference type="Proteomes" id="UP000029738"/>
    </source>
</evidence>
<keyword evidence="3" id="KW-1185">Reference proteome</keyword>
<protein>
    <submittedName>
        <fullName evidence="2">Uncharacterized protein</fullName>
    </submittedName>
</protein>
<name>A0A8S9T9Q5_9CYAN</name>
<sequence>MLEKLLLAAGLTFSLSLFAELGLPSSWRTPRGRTGQSQTVITLTPQKN</sequence>
<evidence type="ECO:0000313" key="2">
    <source>
        <dbReference type="EMBL" id="KAF3888747.1"/>
    </source>
</evidence>
<dbReference type="OrthoDB" id="517535at2"/>
<reference evidence="2" key="2">
    <citation type="submission" date="2019-11" db="EMBL/GenBank/DDBJ databases">
        <title>Improved Assembly of Tolypothrix boutellei genome.</title>
        <authorList>
            <person name="Sarangi A.N."/>
            <person name="Mukherjee M."/>
            <person name="Ghosh S."/>
            <person name="Singh D."/>
            <person name="Das A."/>
            <person name="Kant S."/>
            <person name="Prusty A."/>
            <person name="Tripathy S."/>
        </authorList>
    </citation>
    <scope>NUCLEOTIDE SEQUENCE</scope>
    <source>
        <strain evidence="2">VB521301</strain>
    </source>
</reference>
<feature type="compositionally biased region" description="Polar residues" evidence="1">
    <location>
        <begin position="34"/>
        <end position="48"/>
    </location>
</feature>
<organism evidence="2 3">
    <name type="scientific">Tolypothrix bouteillei VB521301</name>
    <dbReference type="NCBI Taxonomy" id="1479485"/>
    <lineage>
        <taxon>Bacteria</taxon>
        <taxon>Bacillati</taxon>
        <taxon>Cyanobacteriota</taxon>
        <taxon>Cyanophyceae</taxon>
        <taxon>Nostocales</taxon>
        <taxon>Tolypothrichaceae</taxon>
        <taxon>Tolypothrix</taxon>
    </lineage>
</organism>
<reference evidence="2" key="1">
    <citation type="journal article" date="2015" name="Genome Announc.">
        <title>Draft Genome Sequence of Tolypothrix boutellei Strain VB521301.</title>
        <authorList>
            <person name="Chandrababunaidu M.M."/>
            <person name="Singh D."/>
            <person name="Sen D."/>
            <person name="Bhan S."/>
            <person name="Das S."/>
            <person name="Gupta A."/>
            <person name="Adhikary S.P."/>
            <person name="Tripathy S."/>
        </authorList>
    </citation>
    <scope>NUCLEOTIDE SEQUENCE</scope>
    <source>
        <strain evidence="2">VB521301</strain>
    </source>
</reference>
<dbReference type="Proteomes" id="UP000029738">
    <property type="component" value="Unassembled WGS sequence"/>
</dbReference>
<dbReference type="AlphaFoldDB" id="A0A8S9T9Q5"/>